<dbReference type="EMBL" id="LBRA01000021">
    <property type="protein sequence ID" value="KKP87821.1"/>
    <property type="molecule type" value="Genomic_DNA"/>
</dbReference>
<dbReference type="SUPFAM" id="SSF52374">
    <property type="entry name" value="Nucleotidylyl transferase"/>
    <property type="match status" value="1"/>
</dbReference>
<dbReference type="InterPro" id="IPR004527">
    <property type="entry name" value="Glu-tRNA-ligase_bac/mito"/>
</dbReference>
<reference evidence="10 11" key="1">
    <citation type="journal article" date="2015" name="Nature">
        <title>rRNA introns, odd ribosomes, and small enigmatic genomes across a large radiation of phyla.</title>
        <authorList>
            <person name="Brown C.T."/>
            <person name="Hug L.A."/>
            <person name="Thomas B.C."/>
            <person name="Sharon I."/>
            <person name="Castelle C.J."/>
            <person name="Singh A."/>
            <person name="Wilkins M.J."/>
            <person name="Williams K.H."/>
            <person name="Banfield J.F."/>
        </authorList>
    </citation>
    <scope>NUCLEOTIDE SEQUENCE [LARGE SCALE GENOMIC DNA]</scope>
</reference>
<dbReference type="AlphaFoldDB" id="A0A0G0DGB9"/>
<keyword evidence="4 7" id="KW-0067">ATP-binding</keyword>
<keyword evidence="7" id="KW-0963">Cytoplasm</keyword>
<dbReference type="InterPro" id="IPR020751">
    <property type="entry name" value="aa-tRNA-synth_I_codon-bd_sub2"/>
</dbReference>
<dbReference type="InterPro" id="IPR045462">
    <property type="entry name" value="aa-tRNA-synth_I_cd-bd"/>
</dbReference>
<dbReference type="SUPFAM" id="SSF48163">
    <property type="entry name" value="An anticodon-binding domain of class I aminoacyl-tRNA synthetases"/>
    <property type="match status" value="1"/>
</dbReference>
<dbReference type="InterPro" id="IPR000924">
    <property type="entry name" value="Glu/Gln-tRNA-synth"/>
</dbReference>
<name>A0A0G0DGB9_9BACT</name>
<dbReference type="HAMAP" id="MF_00022">
    <property type="entry name" value="Glu_tRNA_synth_type1"/>
    <property type="match status" value="1"/>
</dbReference>
<evidence type="ECO:0000256" key="5">
    <source>
        <dbReference type="ARBA" id="ARBA00022917"/>
    </source>
</evidence>
<keyword evidence="3 7" id="KW-0547">Nucleotide-binding</keyword>
<dbReference type="PANTHER" id="PTHR43311:SF2">
    <property type="entry name" value="GLUTAMATE--TRNA LIGASE, MITOCHONDRIAL-RELATED"/>
    <property type="match status" value="1"/>
</dbReference>
<evidence type="ECO:0000256" key="3">
    <source>
        <dbReference type="ARBA" id="ARBA00022741"/>
    </source>
</evidence>
<feature type="short sequence motif" description="'KMSKS' region" evidence="7">
    <location>
        <begin position="210"/>
        <end position="214"/>
    </location>
</feature>
<evidence type="ECO:0000256" key="6">
    <source>
        <dbReference type="ARBA" id="ARBA00023146"/>
    </source>
</evidence>
<dbReference type="Gene3D" id="1.10.10.350">
    <property type="match status" value="1"/>
</dbReference>
<evidence type="ECO:0000256" key="7">
    <source>
        <dbReference type="HAMAP-Rule" id="MF_00022"/>
    </source>
</evidence>
<dbReference type="GO" id="GO:0005524">
    <property type="term" value="F:ATP binding"/>
    <property type="evidence" value="ECO:0007669"/>
    <property type="project" value="UniProtKB-UniRule"/>
</dbReference>
<dbReference type="Pfam" id="PF00749">
    <property type="entry name" value="tRNA-synt_1c"/>
    <property type="match status" value="1"/>
</dbReference>
<dbReference type="PRINTS" id="PR00987">
    <property type="entry name" value="TRNASYNTHGLU"/>
</dbReference>
<comment type="caution">
    <text evidence="10">The sequence shown here is derived from an EMBL/GenBank/DDBJ whole genome shotgun (WGS) entry which is preliminary data.</text>
</comment>
<comment type="similarity">
    <text evidence="1 7">Belongs to the class-I aminoacyl-tRNA synthetase family. Glutamate--tRNA ligase type 1 subfamily.</text>
</comment>
<keyword evidence="2 7" id="KW-0436">Ligase</keyword>
<comment type="catalytic activity">
    <reaction evidence="7">
        <text>tRNA(Glu) + L-glutamate + ATP = L-glutamyl-tRNA(Glu) + AMP + diphosphate</text>
        <dbReference type="Rhea" id="RHEA:23540"/>
        <dbReference type="Rhea" id="RHEA-COMP:9663"/>
        <dbReference type="Rhea" id="RHEA-COMP:9680"/>
        <dbReference type="ChEBI" id="CHEBI:29985"/>
        <dbReference type="ChEBI" id="CHEBI:30616"/>
        <dbReference type="ChEBI" id="CHEBI:33019"/>
        <dbReference type="ChEBI" id="CHEBI:78442"/>
        <dbReference type="ChEBI" id="CHEBI:78520"/>
        <dbReference type="ChEBI" id="CHEBI:456215"/>
        <dbReference type="EC" id="6.1.1.17"/>
    </reaction>
</comment>
<protein>
    <recommendedName>
        <fullName evidence="7">Glutamate--tRNA ligase</fullName>
        <ecNumber evidence="7">6.1.1.17</ecNumber>
    </recommendedName>
    <alternativeName>
        <fullName evidence="7">Glutamyl-tRNA synthetase</fullName>
        <shortName evidence="7">GluRS</shortName>
    </alternativeName>
</protein>
<dbReference type="Pfam" id="PF19269">
    <property type="entry name" value="Anticodon_2"/>
    <property type="match status" value="1"/>
</dbReference>
<evidence type="ECO:0000313" key="11">
    <source>
        <dbReference type="Proteomes" id="UP000034683"/>
    </source>
</evidence>
<dbReference type="CDD" id="cd00808">
    <property type="entry name" value="GluRS_core"/>
    <property type="match status" value="1"/>
</dbReference>
<dbReference type="InterPro" id="IPR049940">
    <property type="entry name" value="GluQ/Sye"/>
</dbReference>
<comment type="subcellular location">
    <subcellularLocation>
        <location evidence="7">Cytoplasm</location>
    </subcellularLocation>
</comment>
<dbReference type="InterPro" id="IPR014729">
    <property type="entry name" value="Rossmann-like_a/b/a_fold"/>
</dbReference>
<organism evidence="10 11">
    <name type="scientific">Candidatus Nomurabacteria bacterium GW2011_GWA2_35_80</name>
    <dbReference type="NCBI Taxonomy" id="1618733"/>
    <lineage>
        <taxon>Bacteria</taxon>
        <taxon>Candidatus Nomuraibacteriota</taxon>
    </lineage>
</organism>
<dbReference type="GO" id="GO:0005829">
    <property type="term" value="C:cytosol"/>
    <property type="evidence" value="ECO:0007669"/>
    <property type="project" value="TreeGrafter"/>
</dbReference>
<evidence type="ECO:0000259" key="8">
    <source>
        <dbReference type="Pfam" id="PF00749"/>
    </source>
</evidence>
<dbReference type="PANTHER" id="PTHR43311">
    <property type="entry name" value="GLUTAMATE--TRNA LIGASE"/>
    <property type="match status" value="1"/>
</dbReference>
<sequence length="435" mass="50316">MKEKVITRFAPSPTGYLHLGAYRTAIFSYLYAKKHNGAFVLRIENTDRVRSTKEYEENIIESLKWLGLSYDRFYRQSEHVETHKKYLEKMIKEGNAYLSQEEAKDGSKKMKEIIRFKNPNIDISFEDEIKGKVVMNTKDLGNFVIAKNLNEPLFHLAVVVDDFEAGITHVIRGEDHTSNTPRQILIQRAIGAPTPVYAHLPLVLGPDKLKLSKRRGAQPINYYKEMGFLPDAILNGVAFIGWNPGTDQEIFTHDELVKAFDFSKVQKSPAIFNEEKLEWFNKEHIKKLSVEELKNKIFEYLPNNLKIERIIPIIAERISKWNDVKDMVTRGELDFFYKEPKYEKEKLIYKNSSLEKTASNLKESVMALEKLSEKDFTKENVKNILMKITDRLESRGELLHPVRYALSGLDKSPDPFVIAEVLGKNETLSRLQKAI</sequence>
<dbReference type="InterPro" id="IPR020058">
    <property type="entry name" value="Glu/Gln-tRNA-synth_Ib_cat-dom"/>
</dbReference>
<dbReference type="Gene3D" id="3.40.50.620">
    <property type="entry name" value="HUPs"/>
    <property type="match status" value="2"/>
</dbReference>
<comment type="function">
    <text evidence="7">Catalyzes the attachment of glutamate to tRNA(Glu) in a two-step reaction: glutamate is first activated by ATP to form Glu-AMP and then transferred to the acceptor end of tRNA(Glu).</text>
</comment>
<comment type="subunit">
    <text evidence="7">Monomer.</text>
</comment>
<dbReference type="GO" id="GO:0004818">
    <property type="term" value="F:glutamate-tRNA ligase activity"/>
    <property type="evidence" value="ECO:0007669"/>
    <property type="project" value="UniProtKB-UniRule"/>
</dbReference>
<dbReference type="EC" id="6.1.1.17" evidence="7"/>
<comment type="caution">
    <text evidence="7">Lacks conserved residue(s) required for the propagation of feature annotation.</text>
</comment>
<feature type="domain" description="Aminoacyl-tRNA synthetase class I anticodon-binding" evidence="9">
    <location>
        <begin position="300"/>
        <end position="435"/>
    </location>
</feature>
<evidence type="ECO:0000256" key="2">
    <source>
        <dbReference type="ARBA" id="ARBA00022598"/>
    </source>
</evidence>
<evidence type="ECO:0000256" key="1">
    <source>
        <dbReference type="ARBA" id="ARBA00007894"/>
    </source>
</evidence>
<evidence type="ECO:0000259" key="9">
    <source>
        <dbReference type="Pfam" id="PF19269"/>
    </source>
</evidence>
<evidence type="ECO:0000313" key="10">
    <source>
        <dbReference type="EMBL" id="KKP87821.1"/>
    </source>
</evidence>
<gene>
    <name evidence="7" type="primary">gltX</name>
    <name evidence="10" type="ORF">UR92_C0021G0004</name>
</gene>
<feature type="short sequence motif" description="'HIGH' region" evidence="7">
    <location>
        <begin position="11"/>
        <end position="21"/>
    </location>
</feature>
<proteinExistence type="inferred from homology"/>
<feature type="domain" description="Glutamyl/glutaminyl-tRNA synthetase class Ib catalytic" evidence="8">
    <location>
        <begin position="99"/>
        <end position="279"/>
    </location>
</feature>
<dbReference type="GO" id="GO:0006424">
    <property type="term" value="P:glutamyl-tRNA aminoacylation"/>
    <property type="evidence" value="ECO:0007669"/>
    <property type="project" value="UniProtKB-UniRule"/>
</dbReference>
<dbReference type="GO" id="GO:0000049">
    <property type="term" value="F:tRNA binding"/>
    <property type="evidence" value="ECO:0007669"/>
    <property type="project" value="InterPro"/>
</dbReference>
<dbReference type="Proteomes" id="UP000034683">
    <property type="component" value="Unassembled WGS sequence"/>
</dbReference>
<dbReference type="InterPro" id="IPR008925">
    <property type="entry name" value="aa_tRNA-synth_I_cd-bd_sf"/>
</dbReference>
<keyword evidence="6 7" id="KW-0030">Aminoacyl-tRNA synthetase</keyword>
<dbReference type="GO" id="GO:0008270">
    <property type="term" value="F:zinc ion binding"/>
    <property type="evidence" value="ECO:0007669"/>
    <property type="project" value="InterPro"/>
</dbReference>
<feature type="binding site" evidence="7">
    <location>
        <position position="213"/>
    </location>
    <ligand>
        <name>ATP</name>
        <dbReference type="ChEBI" id="CHEBI:30616"/>
    </ligand>
</feature>
<keyword evidence="5 7" id="KW-0648">Protein biosynthesis</keyword>
<evidence type="ECO:0000256" key="4">
    <source>
        <dbReference type="ARBA" id="ARBA00022840"/>
    </source>
</evidence>
<dbReference type="InterPro" id="IPR033910">
    <property type="entry name" value="GluRS_core"/>
</dbReference>
<dbReference type="Gene3D" id="3.90.800.10">
    <property type="entry name" value="Glutamyl-tRNA Synthetase, Domain 3"/>
    <property type="match status" value="1"/>
</dbReference>
<accession>A0A0G0DGB9</accession>